<accession>A0A5F2BEI5</accession>
<evidence type="ECO:0000313" key="1">
    <source>
        <dbReference type="EMBL" id="TGM03797.1"/>
    </source>
</evidence>
<dbReference type="Proteomes" id="UP000298429">
    <property type="component" value="Unassembled WGS sequence"/>
</dbReference>
<protein>
    <submittedName>
        <fullName evidence="1">Uncharacterized protein</fullName>
    </submittedName>
</protein>
<organism evidence="1 2">
    <name type="scientific">Leptospira barantonii</name>
    <dbReference type="NCBI Taxonomy" id="2023184"/>
    <lineage>
        <taxon>Bacteria</taxon>
        <taxon>Pseudomonadati</taxon>
        <taxon>Spirochaetota</taxon>
        <taxon>Spirochaetia</taxon>
        <taxon>Leptospirales</taxon>
        <taxon>Leptospiraceae</taxon>
        <taxon>Leptospira</taxon>
    </lineage>
</organism>
<comment type="caution">
    <text evidence="1">The sequence shown here is derived from an EMBL/GenBank/DDBJ whole genome shotgun (WGS) entry which is preliminary data.</text>
</comment>
<dbReference type="RefSeq" id="WP_135670706.1">
    <property type="nucleotide sequence ID" value="NZ_RQGN01000044.1"/>
</dbReference>
<gene>
    <name evidence="1" type="ORF">EHQ76_09145</name>
</gene>
<dbReference type="OrthoDB" id="9152081at2"/>
<evidence type="ECO:0000313" key="2">
    <source>
        <dbReference type="Proteomes" id="UP000298429"/>
    </source>
</evidence>
<reference evidence="1 2" key="1">
    <citation type="journal article" date="2019" name="PLoS Negl. Trop. Dis.">
        <title>Revisiting the worldwide diversity of Leptospira species in the environment.</title>
        <authorList>
            <person name="Vincent A.T."/>
            <person name="Schiettekatte O."/>
            <person name="Bourhy P."/>
            <person name="Veyrier F.J."/>
            <person name="Picardeau M."/>
        </authorList>
    </citation>
    <scope>NUCLEOTIDE SEQUENCE [LARGE SCALE GENOMIC DNA]</scope>
    <source>
        <strain evidence="1 2">201702444</strain>
    </source>
</reference>
<dbReference type="AlphaFoldDB" id="A0A5F2BEI5"/>
<dbReference type="EMBL" id="RQGN01000044">
    <property type="protein sequence ID" value="TGM03797.1"/>
    <property type="molecule type" value="Genomic_DNA"/>
</dbReference>
<proteinExistence type="predicted"/>
<name>A0A5F2BEI5_9LEPT</name>
<sequence length="227" mass="26503">MGHFCVFVIGENIEEQIEPFLEDIDSDSPYYKFNIVYTKDQGLKEAKNILENSSVGNELKEKFVHWFQEGKIELILNEHDELIQDTDGNFGYYGNANGHFTYYKIGGSWNGIFELKPGAIDLIDYDNYKIKSDARYDVRPVEGFANRAIKKDIFVRDLLDIRPLAIIWDKVYYETGSWYEVSLEELNIDIEKNRKIIDERTAHIEKFIELWNKIPDDAVLTIVDGKL</sequence>